<accession>A0ABZ1KCL6</accession>
<evidence type="ECO:0000313" key="3">
    <source>
        <dbReference type="EMBL" id="WTP69323.1"/>
    </source>
</evidence>
<feature type="coiled-coil region" evidence="1">
    <location>
        <begin position="300"/>
        <end position="334"/>
    </location>
</feature>
<gene>
    <name evidence="3" type="ORF">OG560_29445</name>
</gene>
<dbReference type="RefSeq" id="WP_406188934.1">
    <property type="nucleotide sequence ID" value="NZ_CP108135.1"/>
</dbReference>
<reference evidence="3 4" key="1">
    <citation type="submission" date="2022-10" db="EMBL/GenBank/DDBJ databases">
        <title>The complete genomes of actinobacterial strains from the NBC collection.</title>
        <authorList>
            <person name="Joergensen T.S."/>
            <person name="Alvarez Arevalo M."/>
            <person name="Sterndorff E.B."/>
            <person name="Faurdal D."/>
            <person name="Vuksanovic O."/>
            <person name="Mourched A.-S."/>
            <person name="Charusanti P."/>
            <person name="Shaw S."/>
            <person name="Blin K."/>
            <person name="Weber T."/>
        </authorList>
    </citation>
    <scope>NUCLEOTIDE SEQUENCE [LARGE SCALE GENOMIC DNA]</scope>
    <source>
        <strain evidence="3 4">NBC_00185</strain>
    </source>
</reference>
<feature type="coiled-coil region" evidence="1">
    <location>
        <begin position="200"/>
        <end position="227"/>
    </location>
</feature>
<protein>
    <submittedName>
        <fullName evidence="3">Uncharacterized protein</fullName>
    </submittedName>
</protein>
<name>A0ABZ1KCL6_9ACTN</name>
<dbReference type="EMBL" id="CP108135">
    <property type="protein sequence ID" value="WTP69323.1"/>
    <property type="molecule type" value="Genomic_DNA"/>
</dbReference>
<dbReference type="Proteomes" id="UP001622496">
    <property type="component" value="Chromosome"/>
</dbReference>
<keyword evidence="4" id="KW-1185">Reference proteome</keyword>
<sequence length="478" mass="52223">MSIIPSAAPNDTTTTVPDEDSHEAAVARYLSTPYTDDATPAPMTPDSVRTDALQPGDQIRHPHDWTLFTVGAAAERLDDLGSPLDFRNRETDEFERGMRVTGTDASGETVHVDTAPSYLWHREGQQKTARDKLATAVAEHGPFPMPTGDTVPALTEAALEAKVYDSLVSFNGVACWDILRLAQMRQYLAEHVAADLVPELDRLRTQVAELEAQRDRRRVRLVALQNDVLSMRGSLSPNGEAREVPFELGETLTPAVDWLINRVAELEAATCVAPSPSCTRCYGADAVRFVANGGTTAPCRACAPSELEQLRARVAELEAQRERRRVRLVALQNDVLNMRGSLSPNGEAREVPFELGETLTPAVDWLINRVAELEADLADATEPDVDGAGRTCEEYYPVPAPRDLRPGADAARRTIRDRQVAEGSRAPRQVAPVEAFAYEMDQALVDLSTEERRGADLVLQVLRARATAADVPTAEDAS</sequence>
<evidence type="ECO:0000313" key="4">
    <source>
        <dbReference type="Proteomes" id="UP001622496"/>
    </source>
</evidence>
<evidence type="ECO:0000256" key="1">
    <source>
        <dbReference type="SAM" id="Coils"/>
    </source>
</evidence>
<evidence type="ECO:0000256" key="2">
    <source>
        <dbReference type="SAM" id="MobiDB-lite"/>
    </source>
</evidence>
<feature type="region of interest" description="Disordered" evidence="2">
    <location>
        <begin position="1"/>
        <end position="60"/>
    </location>
</feature>
<keyword evidence="1" id="KW-0175">Coiled coil</keyword>
<proteinExistence type="predicted"/>
<organism evidence="3 4">
    <name type="scientific">[Kitasatospora] papulosa</name>
    <dbReference type="NCBI Taxonomy" id="1464011"/>
    <lineage>
        <taxon>Bacteria</taxon>
        <taxon>Bacillati</taxon>
        <taxon>Actinomycetota</taxon>
        <taxon>Actinomycetes</taxon>
        <taxon>Kitasatosporales</taxon>
        <taxon>Streptomycetaceae</taxon>
        <taxon>Streptomyces</taxon>
    </lineage>
</organism>